<dbReference type="GO" id="GO:0005886">
    <property type="term" value="C:plasma membrane"/>
    <property type="evidence" value="ECO:0007669"/>
    <property type="project" value="UniProtKB-SubCell"/>
</dbReference>
<dbReference type="InterPro" id="IPR008509">
    <property type="entry name" value="MOT2/MFSD5"/>
</dbReference>
<feature type="domain" description="Major facilitator superfamily (MFS) profile" evidence="15">
    <location>
        <begin position="59"/>
        <end position="462"/>
    </location>
</feature>
<feature type="transmembrane region" description="Helical" evidence="13">
    <location>
        <begin position="199"/>
        <end position="219"/>
    </location>
</feature>
<feature type="signal peptide" evidence="14">
    <location>
        <begin position="1"/>
        <end position="27"/>
    </location>
</feature>
<dbReference type="EMBL" id="JAUKTV010000003">
    <property type="protein sequence ID" value="KAK0742336.1"/>
    <property type="molecule type" value="Genomic_DNA"/>
</dbReference>
<sequence>MTSIYTLNLTALLALNGALFYSRQSQSQPQAQAQPSSTPSQKDLTTPLEPKYVPSRIQSLLTSPLTPFLTVYTLVMASDWLQGPYLYSLYADEHSLPPSLIPSLFTTGFLSGALSGSFIGSLADTYGRKTACLSFCVVYALSCLFTTLSSSIPVLFIGRVLGGVGTSLLFTVFESFLVSDFKNRGLEGRLGETFGTMSTLNSLVAIASGVGSEGLVSVCGTRRAPFWVAAGVLGLAGGVISYTWKENYAQPLTTTKDNKKDDNLKASTSLLKTLLNPTILALGLSTTIFEGSMYLFVFFWAPALQSSSRAGTSLPYGVIFAAFMASTLASSLLFARITSKLSFSSLLLALLGVSSGCFFLVASLSSRNGSSQLTFWIFCLFEACVGVYFPTMGYLKGKLIEDGVRSQVYGFLRIPLNVFVVVALLVTGRMESEKAFVGVFRVCSVLLLVAAGGFWGVVRRGGSVDV</sequence>
<dbReference type="Pfam" id="PF05631">
    <property type="entry name" value="MFS_5"/>
    <property type="match status" value="1"/>
</dbReference>
<feature type="transmembrane region" description="Helical" evidence="13">
    <location>
        <begin position="99"/>
        <end position="120"/>
    </location>
</feature>
<keyword evidence="17" id="KW-1185">Reference proteome</keyword>
<evidence type="ECO:0000256" key="7">
    <source>
        <dbReference type="ARBA" id="ARBA00022989"/>
    </source>
</evidence>
<gene>
    <name evidence="16" type="ORF">B0T21DRAFT_409157</name>
</gene>
<evidence type="ECO:0000256" key="13">
    <source>
        <dbReference type="SAM" id="Phobius"/>
    </source>
</evidence>
<evidence type="ECO:0000256" key="14">
    <source>
        <dbReference type="SAM" id="SignalP"/>
    </source>
</evidence>
<proteinExistence type="predicted"/>
<dbReference type="InterPro" id="IPR036259">
    <property type="entry name" value="MFS_trans_sf"/>
</dbReference>
<feature type="transmembrane region" description="Helical" evidence="13">
    <location>
        <begin position="341"/>
        <end position="361"/>
    </location>
</feature>
<keyword evidence="7 13" id="KW-1133">Transmembrane helix</keyword>
<keyword evidence="4" id="KW-0813">Transport</keyword>
<dbReference type="PROSITE" id="PS50850">
    <property type="entry name" value="MFS"/>
    <property type="match status" value="1"/>
</dbReference>
<evidence type="ECO:0000256" key="12">
    <source>
        <dbReference type="SAM" id="MobiDB-lite"/>
    </source>
</evidence>
<keyword evidence="9 13" id="KW-0472">Membrane</keyword>
<comment type="subcellular location">
    <subcellularLocation>
        <location evidence="2">Cell membrane</location>
        <topology evidence="2">Multi-pass membrane protein</topology>
    </subcellularLocation>
</comment>
<feature type="transmembrane region" description="Helical" evidence="13">
    <location>
        <begin position="226"/>
        <end position="244"/>
    </location>
</feature>
<name>A0AA40K1H0_9PEZI</name>
<feature type="transmembrane region" description="Helical" evidence="13">
    <location>
        <begin position="279"/>
        <end position="301"/>
    </location>
</feature>
<dbReference type="Proteomes" id="UP001172159">
    <property type="component" value="Unassembled WGS sequence"/>
</dbReference>
<dbReference type="GO" id="GO:0015098">
    <property type="term" value="F:molybdate ion transmembrane transporter activity"/>
    <property type="evidence" value="ECO:0007669"/>
    <property type="project" value="InterPro"/>
</dbReference>
<evidence type="ECO:0000256" key="4">
    <source>
        <dbReference type="ARBA" id="ARBA00022448"/>
    </source>
</evidence>
<evidence type="ECO:0000313" key="17">
    <source>
        <dbReference type="Proteomes" id="UP001172159"/>
    </source>
</evidence>
<evidence type="ECO:0000256" key="9">
    <source>
        <dbReference type="ARBA" id="ARBA00023136"/>
    </source>
</evidence>
<feature type="compositionally biased region" description="Low complexity" evidence="12">
    <location>
        <begin position="27"/>
        <end position="41"/>
    </location>
</feature>
<dbReference type="GO" id="GO:0006811">
    <property type="term" value="P:monoatomic ion transport"/>
    <property type="evidence" value="ECO:0007669"/>
    <property type="project" value="UniProtKB-KW"/>
</dbReference>
<protein>
    <recommendedName>
        <fullName evidence="3">Molybdate-anion transporter</fullName>
    </recommendedName>
    <alternativeName>
        <fullName evidence="10">Major facilitator superfamily domain-containing protein 5</fullName>
    </alternativeName>
    <alternativeName>
        <fullName evidence="11">Molybdate transporter 2 homolog</fullName>
    </alternativeName>
</protein>
<keyword evidence="6 13" id="KW-0812">Transmembrane</keyword>
<evidence type="ECO:0000256" key="10">
    <source>
        <dbReference type="ARBA" id="ARBA00030646"/>
    </source>
</evidence>
<evidence type="ECO:0000259" key="15">
    <source>
        <dbReference type="PROSITE" id="PS50850"/>
    </source>
</evidence>
<evidence type="ECO:0000256" key="5">
    <source>
        <dbReference type="ARBA" id="ARBA00022475"/>
    </source>
</evidence>
<evidence type="ECO:0000256" key="1">
    <source>
        <dbReference type="ARBA" id="ARBA00003019"/>
    </source>
</evidence>
<dbReference type="PANTHER" id="PTHR23516:SF1">
    <property type="entry name" value="MOLYBDATE-ANION TRANSPORTER"/>
    <property type="match status" value="1"/>
</dbReference>
<accession>A0AA40K1H0</accession>
<keyword evidence="8" id="KW-0406">Ion transport</keyword>
<organism evidence="16 17">
    <name type="scientific">Apiosordaria backusii</name>
    <dbReference type="NCBI Taxonomy" id="314023"/>
    <lineage>
        <taxon>Eukaryota</taxon>
        <taxon>Fungi</taxon>
        <taxon>Dikarya</taxon>
        <taxon>Ascomycota</taxon>
        <taxon>Pezizomycotina</taxon>
        <taxon>Sordariomycetes</taxon>
        <taxon>Sordariomycetidae</taxon>
        <taxon>Sordariales</taxon>
        <taxon>Lasiosphaeriaceae</taxon>
        <taxon>Apiosordaria</taxon>
    </lineage>
</organism>
<evidence type="ECO:0000256" key="3">
    <source>
        <dbReference type="ARBA" id="ARBA00021242"/>
    </source>
</evidence>
<feature type="region of interest" description="Disordered" evidence="12">
    <location>
        <begin position="27"/>
        <end position="46"/>
    </location>
</feature>
<feature type="transmembrane region" description="Helical" evidence="13">
    <location>
        <begin position="126"/>
        <end position="148"/>
    </location>
</feature>
<keyword evidence="14" id="KW-0732">Signal</keyword>
<dbReference type="InterPro" id="IPR020846">
    <property type="entry name" value="MFS_dom"/>
</dbReference>
<evidence type="ECO:0000256" key="6">
    <source>
        <dbReference type="ARBA" id="ARBA00022692"/>
    </source>
</evidence>
<dbReference type="SUPFAM" id="SSF103473">
    <property type="entry name" value="MFS general substrate transporter"/>
    <property type="match status" value="1"/>
</dbReference>
<feature type="transmembrane region" description="Helical" evidence="13">
    <location>
        <begin position="438"/>
        <end position="458"/>
    </location>
</feature>
<dbReference type="Gene3D" id="1.20.1250.20">
    <property type="entry name" value="MFS general substrate transporter like domains"/>
    <property type="match status" value="1"/>
</dbReference>
<comment type="function">
    <text evidence="1">Mediates high-affinity intracellular uptake of the rare oligo-element molybdenum.</text>
</comment>
<feature type="transmembrane region" description="Helical" evidence="13">
    <location>
        <begin position="407"/>
        <end position="426"/>
    </location>
</feature>
<evidence type="ECO:0000256" key="2">
    <source>
        <dbReference type="ARBA" id="ARBA00004651"/>
    </source>
</evidence>
<keyword evidence="5" id="KW-1003">Cell membrane</keyword>
<comment type="caution">
    <text evidence="16">The sequence shown here is derived from an EMBL/GenBank/DDBJ whole genome shotgun (WGS) entry which is preliminary data.</text>
</comment>
<evidence type="ECO:0000256" key="11">
    <source>
        <dbReference type="ARBA" id="ARBA00032555"/>
    </source>
</evidence>
<evidence type="ECO:0000256" key="8">
    <source>
        <dbReference type="ARBA" id="ARBA00023065"/>
    </source>
</evidence>
<feature type="transmembrane region" description="Helical" evidence="13">
    <location>
        <begin position="57"/>
        <end position="78"/>
    </location>
</feature>
<evidence type="ECO:0000313" key="16">
    <source>
        <dbReference type="EMBL" id="KAK0742336.1"/>
    </source>
</evidence>
<dbReference type="PANTHER" id="PTHR23516">
    <property type="entry name" value="SAM (S-ADENOSYL METHIONINE) TRANSPORTER"/>
    <property type="match status" value="1"/>
</dbReference>
<feature type="transmembrane region" description="Helical" evidence="13">
    <location>
        <begin position="313"/>
        <end position="335"/>
    </location>
</feature>
<feature type="transmembrane region" description="Helical" evidence="13">
    <location>
        <begin position="160"/>
        <end position="179"/>
    </location>
</feature>
<dbReference type="AlphaFoldDB" id="A0AA40K1H0"/>
<feature type="transmembrane region" description="Helical" evidence="13">
    <location>
        <begin position="373"/>
        <end position="395"/>
    </location>
</feature>
<reference evidence="16" key="1">
    <citation type="submission" date="2023-06" db="EMBL/GenBank/DDBJ databases">
        <title>Genome-scale phylogeny and comparative genomics of the fungal order Sordariales.</title>
        <authorList>
            <consortium name="Lawrence Berkeley National Laboratory"/>
            <person name="Hensen N."/>
            <person name="Bonometti L."/>
            <person name="Westerberg I."/>
            <person name="Brannstrom I.O."/>
            <person name="Guillou S."/>
            <person name="Cros-Aarteil S."/>
            <person name="Calhoun S."/>
            <person name="Haridas S."/>
            <person name="Kuo A."/>
            <person name="Mondo S."/>
            <person name="Pangilinan J."/>
            <person name="Riley R."/>
            <person name="Labutti K."/>
            <person name="Andreopoulos B."/>
            <person name="Lipzen A."/>
            <person name="Chen C."/>
            <person name="Yanf M."/>
            <person name="Daum C."/>
            <person name="Ng V."/>
            <person name="Clum A."/>
            <person name="Steindorff A."/>
            <person name="Ohm R."/>
            <person name="Martin F."/>
            <person name="Silar P."/>
            <person name="Natvig D."/>
            <person name="Lalanne C."/>
            <person name="Gautier V."/>
            <person name="Ament-Velasquez S.L."/>
            <person name="Kruys A."/>
            <person name="Hutchinson M.I."/>
            <person name="Powell A.J."/>
            <person name="Barry K."/>
            <person name="Miller A.N."/>
            <person name="Grigoriev I.V."/>
            <person name="Debuchy R."/>
            <person name="Gladieux P."/>
            <person name="Thoren M.H."/>
            <person name="Johannesson H."/>
        </authorList>
    </citation>
    <scope>NUCLEOTIDE SEQUENCE</scope>
    <source>
        <strain evidence="16">CBS 540.89</strain>
    </source>
</reference>
<feature type="chain" id="PRO_5041347663" description="Molybdate-anion transporter" evidence="14">
    <location>
        <begin position="28"/>
        <end position="466"/>
    </location>
</feature>